<dbReference type="InterPro" id="IPR053211">
    <property type="entry name" value="DNA_repair-toleration"/>
</dbReference>
<keyword evidence="3" id="KW-0677">Repeat</keyword>
<organism evidence="6">
    <name type="scientific">Ananas comosus var. bracteatus</name>
    <name type="common">red pineapple</name>
    <dbReference type="NCBI Taxonomy" id="296719"/>
    <lineage>
        <taxon>Eukaryota</taxon>
        <taxon>Viridiplantae</taxon>
        <taxon>Streptophyta</taxon>
        <taxon>Embryophyta</taxon>
        <taxon>Tracheophyta</taxon>
        <taxon>Spermatophyta</taxon>
        <taxon>Magnoliopsida</taxon>
        <taxon>Liliopsida</taxon>
        <taxon>Poales</taxon>
        <taxon>Bromeliaceae</taxon>
        <taxon>Bromelioideae</taxon>
        <taxon>Ananas</taxon>
    </lineage>
</organism>
<dbReference type="PANTHER" id="PTHR48060:SF21">
    <property type="entry name" value="L DOMAIN-LIKE PROTEIN"/>
    <property type="match status" value="1"/>
</dbReference>
<dbReference type="Pfam" id="PF08263">
    <property type="entry name" value="LRRNT_2"/>
    <property type="match status" value="1"/>
</dbReference>
<evidence type="ECO:0000259" key="5">
    <source>
        <dbReference type="Pfam" id="PF08263"/>
    </source>
</evidence>
<accession>A0A6V7Q438</accession>
<feature type="domain" description="Leucine-rich repeat-containing N-terminal plant-type" evidence="5">
    <location>
        <begin position="61"/>
        <end position="83"/>
    </location>
</feature>
<dbReference type="PANTHER" id="PTHR48060">
    <property type="entry name" value="DNA DAMAGE-REPAIR/TOLERATION PROTEIN DRT100"/>
    <property type="match status" value="1"/>
</dbReference>
<feature type="compositionally biased region" description="Polar residues" evidence="4">
    <location>
        <begin position="1"/>
        <end position="18"/>
    </location>
</feature>
<evidence type="ECO:0000256" key="3">
    <source>
        <dbReference type="ARBA" id="ARBA00022737"/>
    </source>
</evidence>
<evidence type="ECO:0000256" key="1">
    <source>
        <dbReference type="ARBA" id="ARBA00022614"/>
    </source>
</evidence>
<gene>
    <name evidence="6" type="ORF">CB5_LOCUS20991</name>
</gene>
<evidence type="ECO:0000313" key="6">
    <source>
        <dbReference type="EMBL" id="CAD1837780.1"/>
    </source>
</evidence>
<protein>
    <recommendedName>
        <fullName evidence="5">Leucine-rich repeat-containing N-terminal plant-type domain-containing protein</fullName>
    </recommendedName>
</protein>
<evidence type="ECO:0000256" key="4">
    <source>
        <dbReference type="SAM" id="MobiDB-lite"/>
    </source>
</evidence>
<evidence type="ECO:0000256" key="2">
    <source>
        <dbReference type="ARBA" id="ARBA00022729"/>
    </source>
</evidence>
<dbReference type="AlphaFoldDB" id="A0A6V7Q438"/>
<keyword evidence="2" id="KW-0732">Signal</keyword>
<dbReference type="InterPro" id="IPR032675">
    <property type="entry name" value="LRR_dom_sf"/>
</dbReference>
<dbReference type="InterPro" id="IPR013210">
    <property type="entry name" value="LRR_N_plant-typ"/>
</dbReference>
<feature type="region of interest" description="Disordered" evidence="4">
    <location>
        <begin position="1"/>
        <end position="21"/>
    </location>
</feature>
<dbReference type="EMBL" id="LR862132">
    <property type="protein sequence ID" value="CAD1837780.1"/>
    <property type="molecule type" value="Genomic_DNA"/>
</dbReference>
<reference evidence="6" key="1">
    <citation type="submission" date="2020-07" db="EMBL/GenBank/DDBJ databases">
        <authorList>
            <person name="Lin J."/>
        </authorList>
    </citation>
    <scope>NUCLEOTIDE SEQUENCE</scope>
</reference>
<name>A0A6V7Q438_ANACO</name>
<proteinExistence type="predicted"/>
<sequence>MFKIPSSQQNEEATSTQDYGADDPPRLAIFLLRANRVISQQLPHRSLGAAGHQSPHHFRPLGVLSRSWNASTSFCSWLGIRCSRRRERVTAVELSGLALHGTIPPHVGNLSFLTASISLTTFSPAVSPTTSAGCDA</sequence>
<dbReference type="Gene3D" id="3.80.10.10">
    <property type="entry name" value="Ribonuclease Inhibitor"/>
    <property type="match status" value="1"/>
</dbReference>
<dbReference type="SUPFAM" id="SSF52058">
    <property type="entry name" value="L domain-like"/>
    <property type="match status" value="1"/>
</dbReference>
<keyword evidence="1" id="KW-0433">Leucine-rich repeat</keyword>